<feature type="region of interest" description="Disordered" evidence="1">
    <location>
        <begin position="1"/>
        <end position="55"/>
    </location>
</feature>
<feature type="compositionally biased region" description="Basic and acidic residues" evidence="1">
    <location>
        <begin position="40"/>
        <end position="49"/>
    </location>
</feature>
<organism evidence="2 3">
    <name type="scientific">Fusarium poae</name>
    <dbReference type="NCBI Taxonomy" id="36050"/>
    <lineage>
        <taxon>Eukaryota</taxon>
        <taxon>Fungi</taxon>
        <taxon>Dikarya</taxon>
        <taxon>Ascomycota</taxon>
        <taxon>Pezizomycotina</taxon>
        <taxon>Sordariomycetes</taxon>
        <taxon>Hypocreomycetidae</taxon>
        <taxon>Hypocreales</taxon>
        <taxon>Nectriaceae</taxon>
        <taxon>Fusarium</taxon>
    </lineage>
</organism>
<dbReference type="EMBL" id="LYXU01000002">
    <property type="protein sequence ID" value="OBS24115.1"/>
    <property type="molecule type" value="Genomic_DNA"/>
</dbReference>
<feature type="region of interest" description="Disordered" evidence="1">
    <location>
        <begin position="72"/>
        <end position="123"/>
    </location>
</feature>
<gene>
    <name evidence="2" type="ORF">FPOA_04663</name>
</gene>
<feature type="compositionally biased region" description="Basic residues" evidence="1">
    <location>
        <begin position="1"/>
        <end position="11"/>
    </location>
</feature>
<feature type="compositionally biased region" description="Pro residues" evidence="1">
    <location>
        <begin position="92"/>
        <end position="102"/>
    </location>
</feature>
<dbReference type="OrthoDB" id="5100353at2759"/>
<feature type="compositionally biased region" description="Basic residues" evidence="1">
    <location>
        <begin position="30"/>
        <end position="39"/>
    </location>
</feature>
<protein>
    <submittedName>
        <fullName evidence="2">Uncharacterized protein</fullName>
    </submittedName>
</protein>
<comment type="caution">
    <text evidence="2">The sequence shown here is derived from an EMBL/GenBank/DDBJ whole genome shotgun (WGS) entry which is preliminary data.</text>
</comment>
<dbReference type="Proteomes" id="UP000091967">
    <property type="component" value="Unassembled WGS sequence"/>
</dbReference>
<name>A0A1B8AUD0_FUSPO</name>
<feature type="compositionally biased region" description="Low complexity" evidence="1">
    <location>
        <begin position="106"/>
        <end position="115"/>
    </location>
</feature>
<sequence length="349" mass="39163">MPRKHNSRRRSVGFLEALGQWTMGPESSRRTSRHGGRPHGHTEAYRQARLDNAPPELNLTARQWREYADHVPAGYCTDGEDDDGGRENVKRSPPPVVQPEPGPFRSAWSHSSSSAVTRAHGTVRRRDSLLDRIVGRTPMQEPTSPLSRDEVSFNANNDQLFANVPHFEVRRDIDDVFVHQQRASDDGSIAATFGQRIGEAGSRENDQGETEVNAQSLRESQFFSNPRPAPRIQQANSDAWPIAQNISREPLERSRNRVGSRRNTVIEVPDERHGEDQEPSVFGGRSHVTVWPGLDQGRDDGSLAPDDSATQIPMQRRGQDSRVPHGSRARDSHNVSSRIERSRQGRGRH</sequence>
<proteinExistence type="predicted"/>
<feature type="region of interest" description="Disordered" evidence="1">
    <location>
        <begin position="219"/>
        <end position="349"/>
    </location>
</feature>
<keyword evidence="3" id="KW-1185">Reference proteome</keyword>
<evidence type="ECO:0000256" key="1">
    <source>
        <dbReference type="SAM" id="MobiDB-lite"/>
    </source>
</evidence>
<reference evidence="2 3" key="1">
    <citation type="submission" date="2016-06" db="EMBL/GenBank/DDBJ databases">
        <title>Living apart together: crosstalk between the core and supernumerary genomes in a fungal plant pathogen.</title>
        <authorList>
            <person name="Vanheule A."/>
            <person name="Audenaert K."/>
            <person name="Warris S."/>
            <person name="Van De Geest H."/>
            <person name="Schijlen E."/>
            <person name="Hofte M."/>
            <person name="De Saeger S."/>
            <person name="Haesaert G."/>
            <person name="Waalwijk C."/>
            <person name="Van Der Lee T."/>
        </authorList>
    </citation>
    <scope>NUCLEOTIDE SEQUENCE [LARGE SCALE GENOMIC DNA]</scope>
    <source>
        <strain evidence="2 3">2516</strain>
    </source>
</reference>
<accession>A0A1B8AUD0</accession>
<evidence type="ECO:0000313" key="2">
    <source>
        <dbReference type="EMBL" id="OBS24115.1"/>
    </source>
</evidence>
<dbReference type="OMA" id="GQWTMGP"/>
<evidence type="ECO:0000313" key="3">
    <source>
        <dbReference type="Proteomes" id="UP000091967"/>
    </source>
</evidence>
<feature type="compositionally biased region" description="Basic and acidic residues" evidence="1">
    <location>
        <begin position="317"/>
        <end position="343"/>
    </location>
</feature>
<dbReference type="AlphaFoldDB" id="A0A1B8AUD0"/>